<evidence type="ECO:0000313" key="2">
    <source>
        <dbReference type="Proteomes" id="UP001165960"/>
    </source>
</evidence>
<comment type="caution">
    <text evidence="1">The sequence shown here is derived from an EMBL/GenBank/DDBJ whole genome shotgun (WGS) entry which is preliminary data.</text>
</comment>
<reference evidence="1" key="1">
    <citation type="submission" date="2022-04" db="EMBL/GenBank/DDBJ databases">
        <title>Genome of the entomopathogenic fungus Entomophthora muscae.</title>
        <authorList>
            <person name="Elya C."/>
            <person name="Lovett B.R."/>
            <person name="Lee E."/>
            <person name="Macias A.M."/>
            <person name="Hajek A.E."/>
            <person name="De Bivort B.L."/>
            <person name="Kasson M.T."/>
            <person name="De Fine Licht H.H."/>
            <person name="Stajich J.E."/>
        </authorList>
    </citation>
    <scope>NUCLEOTIDE SEQUENCE</scope>
    <source>
        <strain evidence="1">Berkeley</strain>
    </source>
</reference>
<gene>
    <name evidence="1" type="ORF">DSO57_1001614</name>
</gene>
<keyword evidence="2" id="KW-1185">Reference proteome</keyword>
<evidence type="ECO:0000313" key="1">
    <source>
        <dbReference type="EMBL" id="KAJ9055629.1"/>
    </source>
</evidence>
<protein>
    <submittedName>
        <fullName evidence="1">Uncharacterized protein</fullName>
    </submittedName>
</protein>
<organism evidence="1 2">
    <name type="scientific">Entomophthora muscae</name>
    <dbReference type="NCBI Taxonomy" id="34485"/>
    <lineage>
        <taxon>Eukaryota</taxon>
        <taxon>Fungi</taxon>
        <taxon>Fungi incertae sedis</taxon>
        <taxon>Zoopagomycota</taxon>
        <taxon>Entomophthoromycotina</taxon>
        <taxon>Entomophthoromycetes</taxon>
        <taxon>Entomophthorales</taxon>
        <taxon>Entomophthoraceae</taxon>
        <taxon>Entomophthora</taxon>
    </lineage>
</organism>
<accession>A0ACC2RZU0</accession>
<sequence>MDLVVTVPICGLCHNLASLLGQNSQQTTSSDLWSQISSSTYLVGDDSSRLLHLLDNLPGKANNLLSSGKILLPNPSPNILPVKEALVFSYPPLEDETSASCEATKSLKRTPTCTSWLLLVYC</sequence>
<proteinExistence type="predicted"/>
<dbReference type="EMBL" id="QTSX02006393">
    <property type="protein sequence ID" value="KAJ9055629.1"/>
    <property type="molecule type" value="Genomic_DNA"/>
</dbReference>
<dbReference type="Proteomes" id="UP001165960">
    <property type="component" value="Unassembled WGS sequence"/>
</dbReference>
<name>A0ACC2RZU0_9FUNG</name>